<name>A0A1L9P9E6_ASPVE</name>
<evidence type="ECO:0000313" key="2">
    <source>
        <dbReference type="EMBL" id="OJI98159.1"/>
    </source>
</evidence>
<feature type="transmembrane region" description="Helical" evidence="1">
    <location>
        <begin position="185"/>
        <end position="207"/>
    </location>
</feature>
<dbReference type="RefSeq" id="XP_040663922.1">
    <property type="nucleotide sequence ID" value="XM_040813132.1"/>
</dbReference>
<dbReference type="GeneID" id="63728643"/>
<proteinExistence type="predicted"/>
<keyword evidence="1" id="KW-0472">Membrane</keyword>
<evidence type="ECO:0000313" key="3">
    <source>
        <dbReference type="Proteomes" id="UP000184073"/>
    </source>
</evidence>
<protein>
    <submittedName>
        <fullName evidence="2">Uncharacterized protein</fullName>
    </submittedName>
</protein>
<reference evidence="3" key="1">
    <citation type="journal article" date="2017" name="Genome Biol.">
        <title>Comparative genomics reveals high biological diversity and specific adaptations in the industrially and medically important fungal genus Aspergillus.</title>
        <authorList>
            <person name="de Vries R.P."/>
            <person name="Riley R."/>
            <person name="Wiebenga A."/>
            <person name="Aguilar-Osorio G."/>
            <person name="Amillis S."/>
            <person name="Uchima C.A."/>
            <person name="Anderluh G."/>
            <person name="Asadollahi M."/>
            <person name="Askin M."/>
            <person name="Barry K."/>
            <person name="Battaglia E."/>
            <person name="Bayram O."/>
            <person name="Benocci T."/>
            <person name="Braus-Stromeyer S.A."/>
            <person name="Caldana C."/>
            <person name="Canovas D."/>
            <person name="Cerqueira G.C."/>
            <person name="Chen F."/>
            <person name="Chen W."/>
            <person name="Choi C."/>
            <person name="Clum A."/>
            <person name="Dos Santos R.A."/>
            <person name="Damasio A.R."/>
            <person name="Diallinas G."/>
            <person name="Emri T."/>
            <person name="Fekete E."/>
            <person name="Flipphi M."/>
            <person name="Freyberg S."/>
            <person name="Gallo A."/>
            <person name="Gournas C."/>
            <person name="Habgood R."/>
            <person name="Hainaut M."/>
            <person name="Harispe M.L."/>
            <person name="Henrissat B."/>
            <person name="Hilden K.S."/>
            <person name="Hope R."/>
            <person name="Hossain A."/>
            <person name="Karabika E."/>
            <person name="Karaffa L."/>
            <person name="Karanyi Z."/>
            <person name="Krasevec N."/>
            <person name="Kuo A."/>
            <person name="Kusch H."/>
            <person name="LaButti K."/>
            <person name="Lagendijk E.L."/>
            <person name="Lapidus A."/>
            <person name="Levasseur A."/>
            <person name="Lindquist E."/>
            <person name="Lipzen A."/>
            <person name="Logrieco A.F."/>
            <person name="MacCabe A."/>
            <person name="Maekelae M.R."/>
            <person name="Malavazi I."/>
            <person name="Melin P."/>
            <person name="Meyer V."/>
            <person name="Mielnichuk N."/>
            <person name="Miskei M."/>
            <person name="Molnar A.P."/>
            <person name="Mule G."/>
            <person name="Ngan C.Y."/>
            <person name="Orejas M."/>
            <person name="Orosz E."/>
            <person name="Ouedraogo J.P."/>
            <person name="Overkamp K.M."/>
            <person name="Park H.-S."/>
            <person name="Perrone G."/>
            <person name="Piumi F."/>
            <person name="Punt P.J."/>
            <person name="Ram A.F."/>
            <person name="Ramon A."/>
            <person name="Rauscher S."/>
            <person name="Record E."/>
            <person name="Riano-Pachon D.M."/>
            <person name="Robert V."/>
            <person name="Roehrig J."/>
            <person name="Ruller R."/>
            <person name="Salamov A."/>
            <person name="Salih N.S."/>
            <person name="Samson R.A."/>
            <person name="Sandor E."/>
            <person name="Sanguinetti M."/>
            <person name="Schuetze T."/>
            <person name="Sepcic K."/>
            <person name="Shelest E."/>
            <person name="Sherlock G."/>
            <person name="Sophianopoulou V."/>
            <person name="Squina F.M."/>
            <person name="Sun H."/>
            <person name="Susca A."/>
            <person name="Todd R.B."/>
            <person name="Tsang A."/>
            <person name="Unkles S.E."/>
            <person name="van de Wiele N."/>
            <person name="van Rossen-Uffink D."/>
            <person name="Oliveira J.V."/>
            <person name="Vesth T.C."/>
            <person name="Visser J."/>
            <person name="Yu J.-H."/>
            <person name="Zhou M."/>
            <person name="Andersen M.R."/>
            <person name="Archer D.B."/>
            <person name="Baker S.E."/>
            <person name="Benoit I."/>
            <person name="Brakhage A.A."/>
            <person name="Braus G.H."/>
            <person name="Fischer R."/>
            <person name="Frisvad J.C."/>
            <person name="Goldman G.H."/>
            <person name="Houbraken J."/>
            <person name="Oakley B."/>
            <person name="Pocsi I."/>
            <person name="Scazzocchio C."/>
            <person name="Seiboth B."/>
            <person name="vanKuyk P.A."/>
            <person name="Wortman J."/>
            <person name="Dyer P.S."/>
            <person name="Grigoriev I.V."/>
        </authorList>
    </citation>
    <scope>NUCLEOTIDE SEQUENCE [LARGE SCALE GENOMIC DNA]</scope>
    <source>
        <strain evidence="3">CBS 583.65</strain>
    </source>
</reference>
<gene>
    <name evidence="2" type="ORF">ASPVEDRAFT_447697</name>
</gene>
<keyword evidence="1" id="KW-1133">Transmembrane helix</keyword>
<keyword evidence="1" id="KW-0812">Transmembrane</keyword>
<dbReference type="EMBL" id="KV878126">
    <property type="protein sequence ID" value="OJI98159.1"/>
    <property type="molecule type" value="Genomic_DNA"/>
</dbReference>
<feature type="transmembrane region" description="Helical" evidence="1">
    <location>
        <begin position="131"/>
        <end position="153"/>
    </location>
</feature>
<evidence type="ECO:0000256" key="1">
    <source>
        <dbReference type="SAM" id="Phobius"/>
    </source>
</evidence>
<dbReference type="VEuPathDB" id="FungiDB:ASPVEDRAFT_447697"/>
<accession>A0A1L9P9E6</accession>
<sequence>MSKGEVLLHLCRASNSNPVHAKGPDPRAKAKASYRVSSSNTLKREITLQSRKGWVVGRFCIAGSRPGKRYCTRKPYKARTKDQIILSTLSISLSGGAHIPVSGRDISLGSSQPSTCQMQNPCKHTWHKGHLLLVLVASYLHASSLGRLAVFVLHSRYTSWNISGRVDSKEERTGRQSATELTMQVVFLALAVHLPFALPFFFVLPWISRILPLYGARFRLDKVCALVVFVPLLDPAFGERRRGALRGRMGWCHGRGA</sequence>
<dbReference type="AlphaFoldDB" id="A0A1L9P9E6"/>
<dbReference type="Proteomes" id="UP000184073">
    <property type="component" value="Unassembled WGS sequence"/>
</dbReference>
<keyword evidence="3" id="KW-1185">Reference proteome</keyword>
<organism evidence="2 3">
    <name type="scientific">Aspergillus versicolor CBS 583.65</name>
    <dbReference type="NCBI Taxonomy" id="1036611"/>
    <lineage>
        <taxon>Eukaryota</taxon>
        <taxon>Fungi</taxon>
        <taxon>Dikarya</taxon>
        <taxon>Ascomycota</taxon>
        <taxon>Pezizomycotina</taxon>
        <taxon>Eurotiomycetes</taxon>
        <taxon>Eurotiomycetidae</taxon>
        <taxon>Eurotiales</taxon>
        <taxon>Aspergillaceae</taxon>
        <taxon>Aspergillus</taxon>
        <taxon>Aspergillus subgen. Nidulantes</taxon>
    </lineage>
</organism>